<dbReference type="InterPro" id="IPR004027">
    <property type="entry name" value="SEC_C_motif"/>
</dbReference>
<comment type="caution">
    <text evidence="1">The sequence shown here is derived from an EMBL/GenBank/DDBJ whole genome shotgun (WGS) entry which is preliminary data.</text>
</comment>
<dbReference type="Proteomes" id="UP000823486">
    <property type="component" value="Unassembled WGS sequence"/>
</dbReference>
<name>A0ABS2QKF2_9BACI</name>
<dbReference type="SUPFAM" id="SSF103642">
    <property type="entry name" value="Sec-C motif"/>
    <property type="match status" value="1"/>
</dbReference>
<gene>
    <name evidence="1" type="ORF">JOC77_002187</name>
</gene>
<evidence type="ECO:0000313" key="1">
    <source>
        <dbReference type="EMBL" id="MBM7692756.1"/>
    </source>
</evidence>
<protein>
    <recommendedName>
        <fullName evidence="3">SEC-C motif-containing protein</fullName>
    </recommendedName>
</protein>
<evidence type="ECO:0008006" key="3">
    <source>
        <dbReference type="Google" id="ProtNLM"/>
    </source>
</evidence>
<evidence type="ECO:0000313" key="2">
    <source>
        <dbReference type="Proteomes" id="UP000823486"/>
    </source>
</evidence>
<proteinExistence type="predicted"/>
<dbReference type="EMBL" id="JAFBFI010000008">
    <property type="protein sequence ID" value="MBM7692756.1"/>
    <property type="molecule type" value="Genomic_DNA"/>
</dbReference>
<reference evidence="1 2" key="1">
    <citation type="submission" date="2021-01" db="EMBL/GenBank/DDBJ databases">
        <title>Genomic Encyclopedia of Type Strains, Phase IV (KMG-IV): sequencing the most valuable type-strain genomes for metagenomic binning, comparative biology and taxonomic classification.</title>
        <authorList>
            <person name="Goeker M."/>
        </authorList>
    </citation>
    <scope>NUCLEOTIDE SEQUENCE [LARGE SCALE GENOMIC DNA]</scope>
    <source>
        <strain evidence="1 2">DSM 105482</strain>
    </source>
</reference>
<accession>A0ABS2QKF2</accession>
<organism evidence="1 2">
    <name type="scientific">Peribacillus deserti</name>
    <dbReference type="NCBI Taxonomy" id="673318"/>
    <lineage>
        <taxon>Bacteria</taxon>
        <taxon>Bacillati</taxon>
        <taxon>Bacillota</taxon>
        <taxon>Bacilli</taxon>
        <taxon>Bacillales</taxon>
        <taxon>Bacillaceae</taxon>
        <taxon>Peribacillus</taxon>
    </lineage>
</organism>
<keyword evidence="2" id="KW-1185">Reference proteome</keyword>
<dbReference type="RefSeq" id="WP_204542855.1">
    <property type="nucleotide sequence ID" value="NZ_JAFBFI010000008.1"/>
</dbReference>
<dbReference type="Gene3D" id="3.10.450.50">
    <property type="match status" value="1"/>
</dbReference>
<dbReference type="Pfam" id="PF02810">
    <property type="entry name" value="SEC-C"/>
    <property type="match status" value="1"/>
</dbReference>
<sequence>MSVIRRNDPCSCGSGKKYKKCCGKDNIMSLALLIEDELNEMIADIMSYAMAYYQREMESSLEEYYQSFDIPDEARDMFHFFAVIWFIFCVEINGTTIMAEYADKHERNYRPRIKDILQKWKSGRPSITVIKQQVGDLLVTVEDLFTKEEYKMKVKDKGIQVDIGGLVLGVILPAGDNSICFSTFLDTPAVHSQNLKNSVFRIYEASGTEDPKEFMAESFLKVLHLCMFGEAEELVWSSEKHKEVAENFKEFMMDEGQDEAFLRVGVCLWSDFCSRKNPVIKKSEIYEAALIYLVDKLVPFGGYYTQRTSQNDTVFPLLVYLRDLRIWSMFYLMRLMNCWRYVKEQS</sequence>